<evidence type="ECO:0000256" key="1">
    <source>
        <dbReference type="SAM" id="MobiDB-lite"/>
    </source>
</evidence>
<feature type="region of interest" description="Disordered" evidence="1">
    <location>
        <begin position="1"/>
        <end position="130"/>
    </location>
</feature>
<accession>A0A835EZZ5</accession>
<dbReference type="PANTHER" id="PTHR31696:SF73">
    <property type="entry name" value="EXPRESSED PROTEIN"/>
    <property type="match status" value="1"/>
</dbReference>
<sequence length="326" mass="35530">MPPPPAPRHYSTPLTTRPPAALLRQRRPPHDTARPATHDDELNGGERRRRGRLLRRHLHPRPAILPCHPSPRHPPVLARLVHASPSSSSGAGAGAAQARQQAPPVAPPDPVGARRVPFVPDHPDPGPVLPRHASLHHLPGLYGPGGGAVRSHFHGATHATGTLYGHRRARITVAFHESPGSPPCLLLDIAVPTAKFIQDVSAAGMVRVTLECEKQQQQQHEAVAQPRRLLMDEPVWAAEVNGESVGYASRREMTERDARVMQMLHATSMGAGVLPAEMSHQHDGELTYMRAHFDRVVGSKDAETYYMHNPEGGATGPELTIFFIRT</sequence>
<organism evidence="2 3">
    <name type="scientific">Digitaria exilis</name>
    <dbReference type="NCBI Taxonomy" id="1010633"/>
    <lineage>
        <taxon>Eukaryota</taxon>
        <taxon>Viridiplantae</taxon>
        <taxon>Streptophyta</taxon>
        <taxon>Embryophyta</taxon>
        <taxon>Tracheophyta</taxon>
        <taxon>Spermatophyta</taxon>
        <taxon>Magnoliopsida</taxon>
        <taxon>Liliopsida</taxon>
        <taxon>Poales</taxon>
        <taxon>Poaceae</taxon>
        <taxon>PACMAD clade</taxon>
        <taxon>Panicoideae</taxon>
        <taxon>Panicodae</taxon>
        <taxon>Paniceae</taxon>
        <taxon>Anthephorinae</taxon>
        <taxon>Digitaria</taxon>
    </lineage>
</organism>
<gene>
    <name evidence="2" type="ORF">HU200_021187</name>
</gene>
<dbReference type="Proteomes" id="UP000636709">
    <property type="component" value="Unassembled WGS sequence"/>
</dbReference>
<feature type="compositionally biased region" description="Basic and acidic residues" evidence="1">
    <location>
        <begin position="28"/>
        <end position="46"/>
    </location>
</feature>
<feature type="compositionally biased region" description="Low complexity" evidence="1">
    <location>
        <begin position="83"/>
        <end position="103"/>
    </location>
</feature>
<dbReference type="Pfam" id="PF04759">
    <property type="entry name" value="DUF617"/>
    <property type="match status" value="1"/>
</dbReference>
<dbReference type="InterPro" id="IPR006460">
    <property type="entry name" value="MIZ1-like_pln"/>
</dbReference>
<dbReference type="PANTHER" id="PTHR31696">
    <property type="entry name" value="PROTEIN MIZU-KUSSEI 1"/>
    <property type="match status" value="1"/>
</dbReference>
<dbReference type="EMBL" id="JACEFO010001663">
    <property type="protein sequence ID" value="KAF8724171.1"/>
    <property type="molecule type" value="Genomic_DNA"/>
</dbReference>
<reference evidence="2" key="1">
    <citation type="submission" date="2020-07" db="EMBL/GenBank/DDBJ databases">
        <title>Genome sequence and genetic diversity analysis of an under-domesticated orphan crop, white fonio (Digitaria exilis).</title>
        <authorList>
            <person name="Bennetzen J.L."/>
            <person name="Chen S."/>
            <person name="Ma X."/>
            <person name="Wang X."/>
            <person name="Yssel A.E.J."/>
            <person name="Chaluvadi S.R."/>
            <person name="Johnson M."/>
            <person name="Gangashetty P."/>
            <person name="Hamidou F."/>
            <person name="Sanogo M.D."/>
            <person name="Zwaenepoel A."/>
            <person name="Wallace J."/>
            <person name="Van De Peer Y."/>
            <person name="Van Deynze A."/>
        </authorList>
    </citation>
    <scope>NUCLEOTIDE SEQUENCE</scope>
    <source>
        <tissue evidence="2">Leaves</tissue>
    </source>
</reference>
<evidence type="ECO:0000313" key="3">
    <source>
        <dbReference type="Proteomes" id="UP000636709"/>
    </source>
</evidence>
<dbReference type="AlphaFoldDB" id="A0A835EZZ5"/>
<evidence type="ECO:0000313" key="2">
    <source>
        <dbReference type="EMBL" id="KAF8724171.1"/>
    </source>
</evidence>
<dbReference type="GO" id="GO:0010274">
    <property type="term" value="P:hydrotropism"/>
    <property type="evidence" value="ECO:0007669"/>
    <property type="project" value="InterPro"/>
</dbReference>
<proteinExistence type="predicted"/>
<name>A0A835EZZ5_9POAL</name>
<feature type="compositionally biased region" description="Basic residues" evidence="1">
    <location>
        <begin position="47"/>
        <end position="60"/>
    </location>
</feature>
<dbReference type="NCBIfam" id="TIGR01570">
    <property type="entry name" value="A_thal_3588"/>
    <property type="match status" value="1"/>
</dbReference>
<dbReference type="OrthoDB" id="672310at2759"/>
<comment type="caution">
    <text evidence="2">The sequence shown here is derived from an EMBL/GenBank/DDBJ whole genome shotgun (WGS) entry which is preliminary data.</text>
</comment>
<protein>
    <recommendedName>
        <fullName evidence="4">Protein MIZU-KUSSEI 1</fullName>
    </recommendedName>
</protein>
<evidence type="ECO:0008006" key="4">
    <source>
        <dbReference type="Google" id="ProtNLM"/>
    </source>
</evidence>
<keyword evidence="3" id="KW-1185">Reference proteome</keyword>